<name>A0A8S5VDG8_9CAUD</name>
<proteinExistence type="predicted"/>
<organism evidence="1">
    <name type="scientific">Siphoviridae sp. ctDXu9</name>
    <dbReference type="NCBI Taxonomy" id="2825387"/>
    <lineage>
        <taxon>Viruses</taxon>
        <taxon>Duplodnaviria</taxon>
        <taxon>Heunggongvirae</taxon>
        <taxon>Uroviricota</taxon>
        <taxon>Caudoviricetes</taxon>
    </lineage>
</organism>
<protein>
    <submittedName>
        <fullName evidence="1">Uncharacterized protein</fullName>
    </submittedName>
</protein>
<sequence>MQSKENKDKKYAWQLERDSDYTSATAFDSIEECIADAQDYFAEENIKIKSITIQELRPYEISVDAERVLEVVWEEAEANVGDLVDDWLDSRTAYTTEQLNDLSERLTGVVKTWLKETHNEPDFFNIIGEKEISICNIAQ</sequence>
<accession>A0A8S5VDG8</accession>
<dbReference type="EMBL" id="BK016244">
    <property type="protein sequence ID" value="DAG04671.1"/>
    <property type="molecule type" value="Genomic_DNA"/>
</dbReference>
<evidence type="ECO:0000313" key="1">
    <source>
        <dbReference type="EMBL" id="DAG04671.1"/>
    </source>
</evidence>
<reference evidence="1" key="1">
    <citation type="journal article" date="2021" name="Proc. Natl. Acad. Sci. U.S.A.">
        <title>A Catalog of Tens of Thousands of Viruses from Human Metagenomes Reveals Hidden Associations with Chronic Diseases.</title>
        <authorList>
            <person name="Tisza M.J."/>
            <person name="Buck C.B."/>
        </authorList>
    </citation>
    <scope>NUCLEOTIDE SEQUENCE</scope>
    <source>
        <strain evidence="1">CtDXu9</strain>
    </source>
</reference>